<dbReference type="AlphaFoldDB" id="A0A067BE27"/>
<dbReference type="OrthoDB" id="79642at2759"/>
<dbReference type="EMBL" id="KK584020">
    <property type="protein sequence ID" value="KDO16614.1"/>
    <property type="molecule type" value="Genomic_DNA"/>
</dbReference>
<dbReference type="KEGG" id="spar:SPRG_17829"/>
<dbReference type="Pfam" id="PF02214">
    <property type="entry name" value="BTB_2"/>
    <property type="match status" value="1"/>
</dbReference>
<accession>A0A067BE27</accession>
<sequence>MVACCNKLDEIDFAALHASIAALSAPPETTEALAHITHEMHAIATALAARDAALRLQEARVAGQLELLSKLPAPRDHIESNDQQHHTTTSEPAKTITLNVGGTLFTTARETLLRMPGSYFDAMLSSDHWRPNDKDDDPR</sequence>
<evidence type="ECO:0000259" key="2">
    <source>
        <dbReference type="Pfam" id="PF02214"/>
    </source>
</evidence>
<evidence type="ECO:0000256" key="1">
    <source>
        <dbReference type="SAM" id="MobiDB-lite"/>
    </source>
</evidence>
<keyword evidence="4" id="KW-1185">Reference proteome</keyword>
<dbReference type="Proteomes" id="UP000030745">
    <property type="component" value="Unassembled WGS sequence"/>
</dbReference>
<dbReference type="RefSeq" id="XP_012212676.1">
    <property type="nucleotide sequence ID" value="XM_012357286.1"/>
</dbReference>
<evidence type="ECO:0000313" key="4">
    <source>
        <dbReference type="Proteomes" id="UP000030745"/>
    </source>
</evidence>
<dbReference type="GeneID" id="24139357"/>
<organism evidence="3 4">
    <name type="scientific">Saprolegnia parasitica (strain CBS 223.65)</name>
    <dbReference type="NCBI Taxonomy" id="695850"/>
    <lineage>
        <taxon>Eukaryota</taxon>
        <taxon>Sar</taxon>
        <taxon>Stramenopiles</taxon>
        <taxon>Oomycota</taxon>
        <taxon>Saprolegniomycetes</taxon>
        <taxon>Saprolegniales</taxon>
        <taxon>Saprolegniaceae</taxon>
        <taxon>Saprolegnia</taxon>
    </lineage>
</organism>
<dbReference type="InterPro" id="IPR003131">
    <property type="entry name" value="T1-type_BTB"/>
</dbReference>
<dbReference type="GO" id="GO:0051260">
    <property type="term" value="P:protein homooligomerization"/>
    <property type="evidence" value="ECO:0007669"/>
    <property type="project" value="InterPro"/>
</dbReference>
<reference evidence="3 4" key="1">
    <citation type="journal article" date="2013" name="PLoS Genet.">
        <title>Distinctive expansion of potential virulence genes in the genome of the oomycete fish pathogen Saprolegnia parasitica.</title>
        <authorList>
            <person name="Jiang R.H."/>
            <person name="de Bruijn I."/>
            <person name="Haas B.J."/>
            <person name="Belmonte R."/>
            <person name="Lobach L."/>
            <person name="Christie J."/>
            <person name="van den Ackerveken G."/>
            <person name="Bottin A."/>
            <person name="Bulone V."/>
            <person name="Diaz-Moreno S.M."/>
            <person name="Dumas B."/>
            <person name="Fan L."/>
            <person name="Gaulin E."/>
            <person name="Govers F."/>
            <person name="Grenville-Briggs L.J."/>
            <person name="Horner N.R."/>
            <person name="Levin J.Z."/>
            <person name="Mammella M."/>
            <person name="Meijer H.J."/>
            <person name="Morris P."/>
            <person name="Nusbaum C."/>
            <person name="Oome S."/>
            <person name="Phillips A.J."/>
            <person name="van Rooyen D."/>
            <person name="Rzeszutek E."/>
            <person name="Saraiva M."/>
            <person name="Secombes C.J."/>
            <person name="Seidl M.F."/>
            <person name="Snel B."/>
            <person name="Stassen J.H."/>
            <person name="Sykes S."/>
            <person name="Tripathy S."/>
            <person name="van den Berg H."/>
            <person name="Vega-Arreguin J.C."/>
            <person name="Wawra S."/>
            <person name="Young S.K."/>
            <person name="Zeng Q."/>
            <person name="Dieguez-Uribeondo J."/>
            <person name="Russ C."/>
            <person name="Tyler B.M."/>
            <person name="van West P."/>
        </authorList>
    </citation>
    <scope>NUCLEOTIDE SEQUENCE [LARGE SCALE GENOMIC DNA]</scope>
    <source>
        <strain evidence="3 4">CBS 223.65</strain>
    </source>
</reference>
<dbReference type="InterPro" id="IPR011333">
    <property type="entry name" value="SKP1/BTB/POZ_sf"/>
</dbReference>
<evidence type="ECO:0000313" key="3">
    <source>
        <dbReference type="EMBL" id="KDO16614.1"/>
    </source>
</evidence>
<dbReference type="SUPFAM" id="SSF54695">
    <property type="entry name" value="POZ domain"/>
    <property type="match status" value="1"/>
</dbReference>
<feature type="region of interest" description="Disordered" evidence="1">
    <location>
        <begin position="72"/>
        <end position="91"/>
    </location>
</feature>
<feature type="compositionally biased region" description="Basic and acidic residues" evidence="1">
    <location>
        <begin position="73"/>
        <end position="85"/>
    </location>
</feature>
<dbReference type="Gene3D" id="3.30.710.10">
    <property type="entry name" value="Potassium Channel Kv1.1, Chain A"/>
    <property type="match status" value="1"/>
</dbReference>
<protein>
    <recommendedName>
        <fullName evidence="2">Potassium channel tetramerisation-type BTB domain-containing protein</fullName>
    </recommendedName>
</protein>
<proteinExistence type="predicted"/>
<feature type="domain" description="Potassium channel tetramerisation-type BTB" evidence="2">
    <location>
        <begin position="96"/>
        <end position="128"/>
    </location>
</feature>
<dbReference type="VEuPathDB" id="FungiDB:SPRG_17829"/>
<gene>
    <name evidence="3" type="ORF">SPRG_17829</name>
</gene>
<name>A0A067BE27_SAPPC</name>